<keyword evidence="3" id="KW-1185">Reference proteome</keyword>
<comment type="caution">
    <text evidence="2">The sequence shown here is derived from an EMBL/GenBank/DDBJ whole genome shotgun (WGS) entry which is preliminary data.</text>
</comment>
<accession>A0ABM9ADK7</accession>
<dbReference type="Proteomes" id="UP000838100">
    <property type="component" value="Unassembled WGS sequence"/>
</dbReference>
<feature type="transmembrane region" description="Helical" evidence="1">
    <location>
        <begin position="68"/>
        <end position="87"/>
    </location>
</feature>
<reference evidence="2" key="1">
    <citation type="submission" date="2021-12" db="EMBL/GenBank/DDBJ databases">
        <authorList>
            <person name="Rodrigo-Torres L."/>
            <person name="Arahal R. D."/>
            <person name="Lucena T."/>
        </authorList>
    </citation>
    <scope>NUCLEOTIDE SEQUENCE</scope>
    <source>
        <strain evidence="2">CECT 8267</strain>
    </source>
</reference>
<evidence type="ECO:0000313" key="2">
    <source>
        <dbReference type="EMBL" id="CAH0991302.1"/>
    </source>
</evidence>
<sequence length="150" mass="17456">MLQGKPCNNVIVDFGLDFLFGPGLYTIDKYNNHLFRRIYNGRKQQKIYNACWPINSLLNVIEVILEDYLGVFLIIWAIAINYVWFSAKHLADSNGLKVSWWVNHWLDFSNMATLMRTDTSPQVRRRAAIYLFSLICLCIAPFIIFKACRG</sequence>
<proteinExistence type="predicted"/>
<evidence type="ECO:0000313" key="3">
    <source>
        <dbReference type="Proteomes" id="UP000838100"/>
    </source>
</evidence>
<keyword evidence="1" id="KW-0472">Membrane</keyword>
<evidence type="ECO:0000256" key="1">
    <source>
        <dbReference type="SAM" id="Phobius"/>
    </source>
</evidence>
<keyword evidence="1" id="KW-0812">Transmembrane</keyword>
<feature type="transmembrane region" description="Helical" evidence="1">
    <location>
        <begin position="127"/>
        <end position="145"/>
    </location>
</feature>
<organism evidence="2 3">
    <name type="scientific">Sinobacterium norvegicum</name>
    <dbReference type="NCBI Taxonomy" id="1641715"/>
    <lineage>
        <taxon>Bacteria</taxon>
        <taxon>Pseudomonadati</taxon>
        <taxon>Pseudomonadota</taxon>
        <taxon>Gammaproteobacteria</taxon>
        <taxon>Cellvibrionales</taxon>
        <taxon>Spongiibacteraceae</taxon>
        <taxon>Sinobacterium</taxon>
    </lineage>
</organism>
<protein>
    <submittedName>
        <fullName evidence="2">Uncharacterized protein</fullName>
    </submittedName>
</protein>
<keyword evidence="1" id="KW-1133">Transmembrane helix</keyword>
<name>A0ABM9ADK7_9GAMM</name>
<gene>
    <name evidence="2" type="ORF">SIN8267_01404</name>
</gene>
<dbReference type="EMBL" id="CAKLPX010000001">
    <property type="protein sequence ID" value="CAH0991302.1"/>
    <property type="molecule type" value="Genomic_DNA"/>
</dbReference>